<gene>
    <name evidence="1" type="ORF">CWI38_0020p0010</name>
</gene>
<evidence type="ECO:0000313" key="1">
    <source>
        <dbReference type="EMBL" id="TBU20815.1"/>
    </source>
</evidence>
<dbReference type="AlphaFoldDB" id="A0A4Q9M2A3"/>
<dbReference type="VEuPathDB" id="MicrosporidiaDB:CWI38_0020p0010"/>
<name>A0A4Q9M2A3_9MICR</name>
<evidence type="ECO:0000313" key="2">
    <source>
        <dbReference type="Proteomes" id="UP000292282"/>
    </source>
</evidence>
<dbReference type="Proteomes" id="UP000292282">
    <property type="component" value="Unassembled WGS sequence"/>
</dbReference>
<accession>A0A4Q9M2A3</accession>
<protein>
    <submittedName>
        <fullName evidence="1">Uncharacterized protein</fullName>
    </submittedName>
</protein>
<reference evidence="1 2" key="1">
    <citation type="submission" date="2017-12" db="EMBL/GenBank/DDBJ databases">
        <authorList>
            <person name="Pombert J.-F."/>
            <person name="Haag K.L."/>
            <person name="Ebert D."/>
        </authorList>
    </citation>
    <scope>NUCLEOTIDE SEQUENCE [LARGE SCALE GENOMIC DNA]</scope>
    <source>
        <strain evidence="1">IL-G-3</strain>
    </source>
</reference>
<sequence length="78" mass="9351">MYLLRNKTPKIIKNIIPVTSRKSYILKIENLENIQVIQVYAPLSSLFLEKERLDNFCVLEIRRINPMRIELEENYISK</sequence>
<organism evidence="1 2">
    <name type="scientific">Hamiltosporidium tvaerminnensis</name>
    <dbReference type="NCBI Taxonomy" id="1176355"/>
    <lineage>
        <taxon>Eukaryota</taxon>
        <taxon>Fungi</taxon>
        <taxon>Fungi incertae sedis</taxon>
        <taxon>Microsporidia</taxon>
        <taxon>Dubosqiidae</taxon>
        <taxon>Hamiltosporidium</taxon>
    </lineage>
</organism>
<proteinExistence type="predicted"/>
<dbReference type="EMBL" id="PITK01000020">
    <property type="protein sequence ID" value="TBU20815.1"/>
    <property type="molecule type" value="Genomic_DNA"/>
</dbReference>
<keyword evidence="2" id="KW-1185">Reference proteome</keyword>
<comment type="caution">
    <text evidence="1">The sequence shown here is derived from an EMBL/GenBank/DDBJ whole genome shotgun (WGS) entry which is preliminary data.</text>
</comment>